<dbReference type="GO" id="GO:0005886">
    <property type="term" value="C:plasma membrane"/>
    <property type="evidence" value="ECO:0007669"/>
    <property type="project" value="InterPro"/>
</dbReference>
<dbReference type="GO" id="GO:0051285">
    <property type="term" value="C:cell cortex of cell tip"/>
    <property type="evidence" value="ECO:0007669"/>
    <property type="project" value="TreeGrafter"/>
</dbReference>
<dbReference type="InterPro" id="IPR009571">
    <property type="entry name" value="SUR7/Rim9-like_fungi"/>
</dbReference>
<dbReference type="PANTHER" id="PTHR28019:SF2">
    <property type="entry name" value="CELL MEMBRANE PROTEIN YLR413W-RELATED"/>
    <property type="match status" value="1"/>
</dbReference>
<sequence>MTNFQTLAFRKKKTPKKGEKEPKEQQQQSTGSEGQSNTTDIQIKLATKTRKKWITVSTIFFTISVLFLILTIIGNTSNKRFIRSTYFLKLNLANIIPASTPGDLIFVNSLARSLGLHDFYQVGIWNFCEGYSNEGVTFCSKPKSRYWFNPVQILLQELLSGATIALPADINKILDLIKLASSVMFCFFLAGACMTFVSIFVAPITLYSRWWSLPFVIWTFFATLFTTVATVIVTAMSIIFVNVATSQPGINISASIGKPFFAFMWIATAFSILGLLIHLCLSCCFASRRDIITGRKKGDKNAYDNVVTDDKKILLPPYAKRWLGKVPKLRNKRTVEVS</sequence>
<evidence type="ECO:0000313" key="4">
    <source>
        <dbReference type="Proteomes" id="UP000237438"/>
    </source>
</evidence>
<feature type="compositionally biased region" description="Low complexity" evidence="1">
    <location>
        <begin position="25"/>
        <end position="37"/>
    </location>
</feature>
<keyword evidence="4" id="KW-1185">Reference proteome</keyword>
<dbReference type="AlphaFoldDB" id="A0A2S4PZG3"/>
<feature type="transmembrane region" description="Helical" evidence="2">
    <location>
        <begin position="53"/>
        <end position="73"/>
    </location>
</feature>
<dbReference type="OrthoDB" id="2327445at2759"/>
<evidence type="ECO:0000256" key="2">
    <source>
        <dbReference type="SAM" id="Phobius"/>
    </source>
</evidence>
<dbReference type="GO" id="GO:0031505">
    <property type="term" value="P:fungal-type cell wall organization"/>
    <property type="evidence" value="ECO:0007669"/>
    <property type="project" value="TreeGrafter"/>
</dbReference>
<accession>A0A2S4PZG3</accession>
<feature type="transmembrane region" description="Helical" evidence="2">
    <location>
        <begin position="260"/>
        <end position="287"/>
    </location>
</feature>
<name>A0A2S4PZG3_9PEZI</name>
<feature type="region of interest" description="Disordered" evidence="1">
    <location>
        <begin position="1"/>
        <end position="37"/>
    </location>
</feature>
<evidence type="ECO:0008006" key="5">
    <source>
        <dbReference type="Google" id="ProtNLM"/>
    </source>
</evidence>
<evidence type="ECO:0000313" key="3">
    <source>
        <dbReference type="EMBL" id="POS87397.1"/>
    </source>
</evidence>
<evidence type="ECO:0000256" key="1">
    <source>
        <dbReference type="SAM" id="MobiDB-lite"/>
    </source>
</evidence>
<dbReference type="Pfam" id="PF06687">
    <property type="entry name" value="SUR7"/>
    <property type="match status" value="1"/>
</dbReference>
<dbReference type="EMBL" id="PEDP01000134">
    <property type="protein sequence ID" value="POS87397.1"/>
    <property type="molecule type" value="Genomic_DNA"/>
</dbReference>
<keyword evidence="2" id="KW-1133">Transmembrane helix</keyword>
<keyword evidence="2" id="KW-0472">Membrane</keyword>
<dbReference type="STRING" id="225359.A0A2S4PZG3"/>
<proteinExistence type="predicted"/>
<organism evidence="3 4">
    <name type="scientific">Erysiphe pulchra</name>
    <dbReference type="NCBI Taxonomy" id="225359"/>
    <lineage>
        <taxon>Eukaryota</taxon>
        <taxon>Fungi</taxon>
        <taxon>Dikarya</taxon>
        <taxon>Ascomycota</taxon>
        <taxon>Pezizomycotina</taxon>
        <taxon>Leotiomycetes</taxon>
        <taxon>Erysiphales</taxon>
        <taxon>Erysiphaceae</taxon>
        <taxon>Erysiphe</taxon>
    </lineage>
</organism>
<feature type="transmembrane region" description="Helical" evidence="2">
    <location>
        <begin position="179"/>
        <end position="203"/>
    </location>
</feature>
<protein>
    <recommendedName>
        <fullName evidence="5">SUR7 family protein pun1</fullName>
    </recommendedName>
</protein>
<dbReference type="Proteomes" id="UP000237438">
    <property type="component" value="Unassembled WGS sequence"/>
</dbReference>
<gene>
    <name evidence="3" type="ORF">EPUL_001111</name>
</gene>
<comment type="caution">
    <text evidence="3">The sequence shown here is derived from an EMBL/GenBank/DDBJ whole genome shotgun (WGS) entry which is preliminary data.</text>
</comment>
<dbReference type="PANTHER" id="PTHR28019">
    <property type="entry name" value="CELL MEMBRANE PROTEIN YLR413W-RELATED"/>
    <property type="match status" value="1"/>
</dbReference>
<reference evidence="3 4" key="1">
    <citation type="submission" date="2017-10" db="EMBL/GenBank/DDBJ databases">
        <title>Development of genomic resources for the powdery mildew, Erysiphe pulchra.</title>
        <authorList>
            <person name="Wadl P.A."/>
            <person name="Mack B.M."/>
            <person name="Moore G."/>
            <person name="Beltz S.B."/>
        </authorList>
    </citation>
    <scope>NUCLEOTIDE SEQUENCE [LARGE SCALE GENOMIC DNA]</scope>
    <source>
        <strain evidence="3">Cflorida</strain>
    </source>
</reference>
<keyword evidence="2" id="KW-0812">Transmembrane</keyword>
<dbReference type="InterPro" id="IPR052413">
    <property type="entry name" value="SUR7_domain"/>
</dbReference>
<feature type="transmembrane region" description="Helical" evidence="2">
    <location>
        <begin position="215"/>
        <end position="240"/>
    </location>
</feature>